<gene>
    <name evidence="3" type="ORF">DMN91_012865</name>
</gene>
<feature type="domain" description="C2H2-type" evidence="2">
    <location>
        <begin position="19"/>
        <end position="46"/>
    </location>
</feature>
<dbReference type="InterPro" id="IPR013087">
    <property type="entry name" value="Znf_C2H2_type"/>
</dbReference>
<feature type="domain" description="C2H2-type" evidence="2">
    <location>
        <begin position="48"/>
        <end position="76"/>
    </location>
</feature>
<evidence type="ECO:0000256" key="1">
    <source>
        <dbReference type="PROSITE-ProRule" id="PRU00042"/>
    </source>
</evidence>
<organism evidence="3 4">
    <name type="scientific">Ooceraea biroi</name>
    <name type="common">Clonal raider ant</name>
    <name type="synonym">Cerapachys biroi</name>
    <dbReference type="NCBI Taxonomy" id="2015173"/>
    <lineage>
        <taxon>Eukaryota</taxon>
        <taxon>Metazoa</taxon>
        <taxon>Ecdysozoa</taxon>
        <taxon>Arthropoda</taxon>
        <taxon>Hexapoda</taxon>
        <taxon>Insecta</taxon>
        <taxon>Pterygota</taxon>
        <taxon>Neoptera</taxon>
        <taxon>Endopterygota</taxon>
        <taxon>Hymenoptera</taxon>
        <taxon>Apocrita</taxon>
        <taxon>Aculeata</taxon>
        <taxon>Formicoidea</taxon>
        <taxon>Formicidae</taxon>
        <taxon>Dorylinae</taxon>
        <taxon>Ooceraea</taxon>
    </lineage>
</organism>
<name>A0A3L8D551_OOCBI</name>
<dbReference type="GO" id="GO:0008270">
    <property type="term" value="F:zinc ion binding"/>
    <property type="evidence" value="ECO:0007669"/>
    <property type="project" value="UniProtKB-KW"/>
</dbReference>
<dbReference type="PROSITE" id="PS50157">
    <property type="entry name" value="ZINC_FINGER_C2H2_2"/>
    <property type="match status" value="2"/>
</dbReference>
<sequence>MMFRRSHRVTEHKGHNQRYSCPRCCSSFSKKGNMLTHYRYECGKEPRFQCPYCEKKDRKSSNTYRHIRMYHKGSKIQAYRLY</sequence>
<dbReference type="Proteomes" id="UP000279307">
    <property type="component" value="Chromosome 14"/>
</dbReference>
<dbReference type="AlphaFoldDB" id="A0A3L8D551"/>
<dbReference type="EMBL" id="QOIP01000014">
    <property type="protein sequence ID" value="RLU14978.1"/>
    <property type="molecule type" value="Genomic_DNA"/>
</dbReference>
<dbReference type="OrthoDB" id="407106at2759"/>
<keyword evidence="1" id="KW-0862">Zinc</keyword>
<accession>A0A3L8D551</accession>
<dbReference type="InterPro" id="IPR036236">
    <property type="entry name" value="Znf_C2H2_sf"/>
</dbReference>
<protein>
    <recommendedName>
        <fullName evidence="2">C2H2-type domain-containing protein</fullName>
    </recommendedName>
</protein>
<dbReference type="Gene3D" id="3.30.160.60">
    <property type="entry name" value="Classic Zinc Finger"/>
    <property type="match status" value="1"/>
</dbReference>
<evidence type="ECO:0000259" key="2">
    <source>
        <dbReference type="PROSITE" id="PS50157"/>
    </source>
</evidence>
<proteinExistence type="predicted"/>
<evidence type="ECO:0000313" key="4">
    <source>
        <dbReference type="Proteomes" id="UP000279307"/>
    </source>
</evidence>
<comment type="caution">
    <text evidence="3">The sequence shown here is derived from an EMBL/GenBank/DDBJ whole genome shotgun (WGS) entry which is preliminary data.</text>
</comment>
<dbReference type="SUPFAM" id="SSF57667">
    <property type="entry name" value="beta-beta-alpha zinc fingers"/>
    <property type="match status" value="1"/>
</dbReference>
<keyword evidence="1" id="KW-0479">Metal-binding</keyword>
<evidence type="ECO:0000313" key="3">
    <source>
        <dbReference type="EMBL" id="RLU14978.1"/>
    </source>
</evidence>
<reference evidence="3 4" key="1">
    <citation type="journal article" date="2018" name="Genome Res.">
        <title>The genomic architecture and molecular evolution of ant odorant receptors.</title>
        <authorList>
            <person name="McKenzie S.K."/>
            <person name="Kronauer D.J.C."/>
        </authorList>
    </citation>
    <scope>NUCLEOTIDE SEQUENCE [LARGE SCALE GENOMIC DNA]</scope>
    <source>
        <strain evidence="3">Clonal line C1</strain>
    </source>
</reference>
<keyword evidence="1" id="KW-0863">Zinc-finger</keyword>